<dbReference type="Gene3D" id="3.40.630.30">
    <property type="match status" value="1"/>
</dbReference>
<dbReference type="PANTHER" id="PTHR43415:SF3">
    <property type="entry name" value="GNAT-FAMILY ACETYLTRANSFERASE"/>
    <property type="match status" value="1"/>
</dbReference>
<dbReference type="SUPFAM" id="SSF55729">
    <property type="entry name" value="Acyl-CoA N-acyltransferases (Nat)"/>
    <property type="match status" value="1"/>
</dbReference>
<dbReference type="InterPro" id="IPR016181">
    <property type="entry name" value="Acyl_CoA_acyltransferase"/>
</dbReference>
<dbReference type="CDD" id="cd04301">
    <property type="entry name" value="NAT_SF"/>
    <property type="match status" value="1"/>
</dbReference>
<dbReference type="Pfam" id="PF00583">
    <property type="entry name" value="Acetyltransf_1"/>
    <property type="match status" value="1"/>
</dbReference>
<feature type="domain" description="N-acetyltransferase" evidence="1">
    <location>
        <begin position="111"/>
        <end position="205"/>
    </location>
</feature>
<dbReference type="PROSITE" id="PS51186">
    <property type="entry name" value="GNAT"/>
    <property type="match status" value="1"/>
</dbReference>
<dbReference type="PANTHER" id="PTHR43415">
    <property type="entry name" value="SPERMIDINE N(1)-ACETYLTRANSFERASE"/>
    <property type="match status" value="1"/>
</dbReference>
<dbReference type="EMBL" id="CAUWAG010000012">
    <property type="protein sequence ID" value="CAJ2508957.1"/>
    <property type="molecule type" value="Genomic_DNA"/>
</dbReference>
<organism evidence="2 3">
    <name type="scientific">Anthostomella pinea</name>
    <dbReference type="NCBI Taxonomy" id="933095"/>
    <lineage>
        <taxon>Eukaryota</taxon>
        <taxon>Fungi</taxon>
        <taxon>Dikarya</taxon>
        <taxon>Ascomycota</taxon>
        <taxon>Pezizomycotina</taxon>
        <taxon>Sordariomycetes</taxon>
        <taxon>Xylariomycetidae</taxon>
        <taxon>Xylariales</taxon>
        <taxon>Xylariaceae</taxon>
        <taxon>Anthostomella</taxon>
    </lineage>
</organism>
<sequence>MPSSKMDHMISHLQGAFETDRLVFLPIEDEAQVKAFIYREFFLDPVNAGLAGLPGHATLQLCPQERARDMINGYVNGAHMATIICLKSRQESEDPQASADSIYSDDPPKPKLIGQLLLNDKGYSRVSISISIASEHQNKGYGREAINWALEWAFRWGAMNRVDINAASYNERAVMLYQSIGFVEEGIIRKALFMNGEFHNIHEFGILAGEWWALQRAQADSE</sequence>
<evidence type="ECO:0000313" key="2">
    <source>
        <dbReference type="EMBL" id="CAJ2508957.1"/>
    </source>
</evidence>
<dbReference type="InterPro" id="IPR000182">
    <property type="entry name" value="GNAT_dom"/>
</dbReference>
<name>A0AAI8YLA7_9PEZI</name>
<reference evidence="2" key="1">
    <citation type="submission" date="2023-10" db="EMBL/GenBank/DDBJ databases">
        <authorList>
            <person name="Hackl T."/>
        </authorList>
    </citation>
    <scope>NUCLEOTIDE SEQUENCE</scope>
</reference>
<evidence type="ECO:0000313" key="3">
    <source>
        <dbReference type="Proteomes" id="UP001295740"/>
    </source>
</evidence>
<comment type="caution">
    <text evidence="2">The sequence shown here is derived from an EMBL/GenBank/DDBJ whole genome shotgun (WGS) entry which is preliminary data.</text>
</comment>
<gene>
    <name evidence="2" type="ORF">KHLLAP_LOCUS9425</name>
</gene>
<dbReference type="Proteomes" id="UP001295740">
    <property type="component" value="Unassembled WGS sequence"/>
</dbReference>
<dbReference type="GO" id="GO:0016747">
    <property type="term" value="F:acyltransferase activity, transferring groups other than amino-acyl groups"/>
    <property type="evidence" value="ECO:0007669"/>
    <property type="project" value="InterPro"/>
</dbReference>
<protein>
    <submittedName>
        <fullName evidence="2">Uu.00g139830.m01.CDS01</fullName>
    </submittedName>
</protein>
<keyword evidence="3" id="KW-1185">Reference proteome</keyword>
<evidence type="ECO:0000259" key="1">
    <source>
        <dbReference type="PROSITE" id="PS51186"/>
    </source>
</evidence>
<dbReference type="AlphaFoldDB" id="A0AAI8YLA7"/>
<accession>A0AAI8YLA7</accession>
<proteinExistence type="predicted"/>